<keyword evidence="2" id="KW-0378">Hydrolase</keyword>
<dbReference type="CDD" id="cd09999">
    <property type="entry name" value="Arginase-like_1"/>
    <property type="match status" value="1"/>
</dbReference>
<evidence type="ECO:0000256" key="1">
    <source>
        <dbReference type="ARBA" id="ARBA00022723"/>
    </source>
</evidence>
<gene>
    <name evidence="5" type="ORF">UNSW2_1455</name>
</gene>
<dbReference type="GO" id="GO:0004053">
    <property type="term" value="F:arginase activity"/>
    <property type="evidence" value="ECO:0007669"/>
    <property type="project" value="TreeGrafter"/>
</dbReference>
<reference evidence="5 6" key="1">
    <citation type="journal article" date="2013" name="BMC Genomics">
        <title>Comparative genomics of Campylobacter concisus isolates reveals genetic diversity and provides insights into disease association.</title>
        <authorList>
            <person name="Deshpande N.P."/>
            <person name="Kaakoush N.O."/>
            <person name="Wilkins M.R."/>
            <person name="Mitchell H.M."/>
        </authorList>
    </citation>
    <scope>NUCLEOTIDE SEQUENCE [LARGE SCALE GENOMIC DNA]</scope>
    <source>
        <strain evidence="5 6">UNSW2</strain>
    </source>
</reference>
<dbReference type="Proteomes" id="UP000016625">
    <property type="component" value="Unassembled WGS sequence"/>
</dbReference>
<dbReference type="Gene3D" id="3.40.800.10">
    <property type="entry name" value="Ureohydrolase domain"/>
    <property type="match status" value="1"/>
</dbReference>
<dbReference type="GO" id="GO:0005829">
    <property type="term" value="C:cytosol"/>
    <property type="evidence" value="ECO:0007669"/>
    <property type="project" value="TreeGrafter"/>
</dbReference>
<dbReference type="EMBL" id="ANNJ01000031">
    <property type="protein sequence ID" value="ERJ30873.1"/>
    <property type="molecule type" value="Genomic_DNA"/>
</dbReference>
<keyword evidence="1" id="KW-0479">Metal-binding</keyword>
<dbReference type="PANTHER" id="PTHR43782">
    <property type="entry name" value="ARGINASE"/>
    <property type="match status" value="1"/>
</dbReference>
<dbReference type="PROSITE" id="PS51409">
    <property type="entry name" value="ARGINASE_2"/>
    <property type="match status" value="1"/>
</dbReference>
<dbReference type="GO" id="GO:0030145">
    <property type="term" value="F:manganese ion binding"/>
    <property type="evidence" value="ECO:0007669"/>
    <property type="project" value="TreeGrafter"/>
</dbReference>
<sequence>MDGIYARADVVAGVKDATDKISSEKPDKIITIGGTCFVSLAPFDYLNGRYENVGIIWIDAHPDVSTPKDGYPMAHAMVLGALLGNGDAELLSLVKNKKFRADEVLYVGLQGLHSYQRAFLDEAGVGYEVQSDKFISNEKIENFLAKFDQILVHFDIDVLDEKFFHSTYFADPDAGGDGSGGGKMKFDQLSEILSLISQKADVVGFSIAEYMPFDAYKMHQMFNKVKIFTE</sequence>
<dbReference type="PIRSF" id="PIRSF036979">
    <property type="entry name" value="Arginase"/>
    <property type="match status" value="1"/>
</dbReference>
<protein>
    <submittedName>
        <fullName evidence="5">Arginase</fullName>
    </submittedName>
</protein>
<dbReference type="Pfam" id="PF00491">
    <property type="entry name" value="Arginase"/>
    <property type="match status" value="1"/>
</dbReference>
<comment type="caution">
    <text evidence="5">The sequence shown here is derived from an EMBL/GenBank/DDBJ whole genome shotgun (WGS) entry which is preliminary data.</text>
</comment>
<evidence type="ECO:0000256" key="4">
    <source>
        <dbReference type="PROSITE-ProRule" id="PRU00742"/>
    </source>
</evidence>
<dbReference type="InterPro" id="IPR006035">
    <property type="entry name" value="Ureohydrolase"/>
</dbReference>
<name>U2GY07_9BACT</name>
<evidence type="ECO:0000256" key="2">
    <source>
        <dbReference type="ARBA" id="ARBA00022801"/>
    </source>
</evidence>
<dbReference type="PANTHER" id="PTHR43782:SF3">
    <property type="entry name" value="ARGINASE"/>
    <property type="match status" value="1"/>
</dbReference>
<dbReference type="AlphaFoldDB" id="U2GY07"/>
<evidence type="ECO:0000313" key="5">
    <source>
        <dbReference type="EMBL" id="ERJ30873.1"/>
    </source>
</evidence>
<proteinExistence type="inferred from homology"/>
<dbReference type="SUPFAM" id="SSF52768">
    <property type="entry name" value="Arginase/deacetylase"/>
    <property type="match status" value="1"/>
</dbReference>
<evidence type="ECO:0000256" key="3">
    <source>
        <dbReference type="ARBA" id="ARBA00023211"/>
    </source>
</evidence>
<accession>U2GY07</accession>
<organism evidence="5 6">
    <name type="scientific">Campylobacter concisus UNSW2</name>
    <dbReference type="NCBI Taxonomy" id="1242965"/>
    <lineage>
        <taxon>Bacteria</taxon>
        <taxon>Pseudomonadati</taxon>
        <taxon>Campylobacterota</taxon>
        <taxon>Epsilonproteobacteria</taxon>
        <taxon>Campylobacterales</taxon>
        <taxon>Campylobacteraceae</taxon>
        <taxon>Campylobacter</taxon>
    </lineage>
</organism>
<evidence type="ECO:0000313" key="6">
    <source>
        <dbReference type="Proteomes" id="UP000016625"/>
    </source>
</evidence>
<keyword evidence="3" id="KW-0464">Manganese</keyword>
<dbReference type="InterPro" id="IPR023696">
    <property type="entry name" value="Ureohydrolase_dom_sf"/>
</dbReference>
<comment type="similarity">
    <text evidence="4">Belongs to the arginase family.</text>
</comment>
<dbReference type="PATRIC" id="fig|1242965.3.peg.1995"/>